<dbReference type="OrthoDB" id="8912228at2"/>
<dbReference type="HOGENOM" id="CLU_070540_0_0_5"/>
<dbReference type="STRING" id="633149.Bresu_2627"/>
<gene>
    <name evidence="2" type="ordered locus">Bresu_2627</name>
</gene>
<dbReference type="RefSeq" id="WP_013270035.1">
    <property type="nucleotide sequence ID" value="NC_014375.1"/>
</dbReference>
<dbReference type="AlphaFoldDB" id="D9QLP0"/>
<accession>D9QLP0</accession>
<dbReference type="PANTHER" id="PTHR42743:SF2">
    <property type="entry name" value="AMINODEOXYCHORISMATE LYASE"/>
    <property type="match status" value="1"/>
</dbReference>
<dbReference type="InterPro" id="IPR036038">
    <property type="entry name" value="Aminotransferase-like"/>
</dbReference>
<dbReference type="InterPro" id="IPR043132">
    <property type="entry name" value="BCAT-like_C"/>
</dbReference>
<protein>
    <submittedName>
        <fullName evidence="2">Aminotransferase class IV</fullName>
    </submittedName>
</protein>
<evidence type="ECO:0000313" key="2">
    <source>
        <dbReference type="EMBL" id="ADL01934.1"/>
    </source>
</evidence>
<dbReference type="InterPro" id="IPR050571">
    <property type="entry name" value="Class-IV_PLP-Dep_Aminotrnsfr"/>
</dbReference>
<evidence type="ECO:0000256" key="1">
    <source>
        <dbReference type="ARBA" id="ARBA00009320"/>
    </source>
</evidence>
<dbReference type="KEGG" id="bsb:Bresu_2627"/>
<dbReference type="eggNOG" id="COG0115">
    <property type="taxonomic scope" value="Bacteria"/>
</dbReference>
<dbReference type="EMBL" id="CP002102">
    <property type="protein sequence ID" value="ADL01934.1"/>
    <property type="molecule type" value="Genomic_DNA"/>
</dbReference>
<dbReference type="SUPFAM" id="SSF56752">
    <property type="entry name" value="D-aminoacid aminotransferase-like PLP-dependent enzymes"/>
    <property type="match status" value="1"/>
</dbReference>
<dbReference type="BioCyc" id="BSUB633149:G1GM8-2632-MONOMER"/>
<dbReference type="InParanoid" id="D9QLP0"/>
<keyword evidence="3" id="KW-1185">Reference proteome</keyword>
<dbReference type="InterPro" id="IPR001544">
    <property type="entry name" value="Aminotrans_IV"/>
</dbReference>
<dbReference type="PANTHER" id="PTHR42743">
    <property type="entry name" value="AMINO-ACID AMINOTRANSFERASE"/>
    <property type="match status" value="1"/>
</dbReference>
<dbReference type="Proteomes" id="UP000002696">
    <property type="component" value="Chromosome"/>
</dbReference>
<sequence>MSDILIDGLAPTEADLHYLALVNYGAYTSFRVEDGGVRGLALHLARLEASSVELFGAAVGQGHLRDLLRTALGDRREAWVRISLFSPDIWPRMPSGVGAPKVMTSVSPPPPPLADSLRLQVQTYGREEPHIKHTASMGLIRARRSARTEGFDDALFADPDGVISEGSSWNIGFVTGDTVVWPQAPMLAGVAQALIAQGLSAVGLDQRAAPVPVAELSAFDAAFICNSATPACPVIAIGKTALDPRPDLIARIRAAWAANPVEPI</sequence>
<name>D9QLP0_BRESC</name>
<dbReference type="GO" id="GO:0008153">
    <property type="term" value="P:4-aminobenzoate biosynthetic process"/>
    <property type="evidence" value="ECO:0007669"/>
    <property type="project" value="TreeGrafter"/>
</dbReference>
<reference evidence="3" key="1">
    <citation type="journal article" date="2011" name="J. Bacteriol.">
        <title>Genome sequences of eight morphologically diverse alphaproteobacteria.</title>
        <authorList>
            <consortium name="US DOE Joint Genome Institute"/>
            <person name="Brown P.J."/>
            <person name="Kysela D.T."/>
            <person name="Buechlein A."/>
            <person name="Hemmerich C."/>
            <person name="Brun Y.V."/>
        </authorList>
    </citation>
    <scope>NUCLEOTIDE SEQUENCE [LARGE SCALE GENOMIC DNA]</scope>
    <source>
        <strain evidence="3">ATCC 15264 / DSM 4735 / LMG 14903 / NBRC 16000 / CB 81</strain>
    </source>
</reference>
<organism evidence="2 3">
    <name type="scientific">Brevundimonas subvibrioides (strain ATCC 15264 / DSM 4735 / LMG 14903 / NBRC 16000 / CB 81)</name>
    <name type="common">Caulobacter subvibrioides</name>
    <dbReference type="NCBI Taxonomy" id="633149"/>
    <lineage>
        <taxon>Bacteria</taxon>
        <taxon>Pseudomonadati</taxon>
        <taxon>Pseudomonadota</taxon>
        <taxon>Alphaproteobacteria</taxon>
        <taxon>Caulobacterales</taxon>
        <taxon>Caulobacteraceae</taxon>
        <taxon>Brevundimonas</taxon>
    </lineage>
</organism>
<dbReference type="GO" id="GO:0008483">
    <property type="term" value="F:transaminase activity"/>
    <property type="evidence" value="ECO:0007669"/>
    <property type="project" value="UniProtKB-KW"/>
</dbReference>
<keyword evidence="2" id="KW-0032">Aminotransferase</keyword>
<comment type="similarity">
    <text evidence="1">Belongs to the class-IV pyridoxal-phosphate-dependent aminotransferase family.</text>
</comment>
<dbReference type="NCBIfam" id="NF006734">
    <property type="entry name" value="PRK09266.1"/>
    <property type="match status" value="1"/>
</dbReference>
<dbReference type="GO" id="GO:0008696">
    <property type="term" value="F:4-amino-4-deoxychorismate lyase activity"/>
    <property type="evidence" value="ECO:0007669"/>
    <property type="project" value="TreeGrafter"/>
</dbReference>
<dbReference type="GO" id="GO:0005829">
    <property type="term" value="C:cytosol"/>
    <property type="evidence" value="ECO:0007669"/>
    <property type="project" value="TreeGrafter"/>
</dbReference>
<dbReference type="Gene3D" id="3.20.10.10">
    <property type="entry name" value="D-amino Acid Aminotransferase, subunit A, domain 2"/>
    <property type="match status" value="1"/>
</dbReference>
<keyword evidence="2" id="KW-0808">Transferase</keyword>
<proteinExistence type="inferred from homology"/>
<evidence type="ECO:0000313" key="3">
    <source>
        <dbReference type="Proteomes" id="UP000002696"/>
    </source>
</evidence>
<dbReference type="Pfam" id="PF01063">
    <property type="entry name" value="Aminotran_4"/>
    <property type="match status" value="1"/>
</dbReference>